<protein>
    <submittedName>
        <fullName evidence="5">Choice-of-anchor J domain-containing protein</fullName>
    </submittedName>
</protein>
<evidence type="ECO:0000256" key="1">
    <source>
        <dbReference type="ARBA" id="ARBA00022729"/>
    </source>
</evidence>
<organism evidence="5 6">
    <name type="scientific">Flavobacterium cupriresistens</name>
    <dbReference type="NCBI Taxonomy" id="2893885"/>
    <lineage>
        <taxon>Bacteria</taxon>
        <taxon>Pseudomonadati</taxon>
        <taxon>Bacteroidota</taxon>
        <taxon>Flavobacteriia</taxon>
        <taxon>Flavobacteriales</taxon>
        <taxon>Flavobacteriaceae</taxon>
        <taxon>Flavobacterium</taxon>
    </lineage>
</organism>
<dbReference type="Gene3D" id="2.60.120.200">
    <property type="match status" value="1"/>
</dbReference>
<gene>
    <name evidence="5" type="ORF">SGQ83_20045</name>
</gene>
<dbReference type="NCBIfam" id="NF038128">
    <property type="entry name" value="choice_anch_J"/>
    <property type="match status" value="1"/>
</dbReference>
<dbReference type="InterPro" id="IPR011628">
    <property type="entry name" value="Cleaved_adhesin"/>
</dbReference>
<dbReference type="EMBL" id="JAWXVI010000011">
    <property type="protein sequence ID" value="MDX6191657.1"/>
    <property type="molecule type" value="Genomic_DNA"/>
</dbReference>
<keyword evidence="6" id="KW-1185">Reference proteome</keyword>
<feature type="domain" description="Secretion system C-terminal sorting" evidence="4">
    <location>
        <begin position="212"/>
        <end position="274"/>
    </location>
</feature>
<reference evidence="5 6" key="1">
    <citation type="submission" date="2023-11" db="EMBL/GenBank/DDBJ databases">
        <title>Unpublished Manusciprt.</title>
        <authorList>
            <person name="Saticioglu I.B."/>
            <person name="Ay H."/>
            <person name="Ajmi N."/>
            <person name="Altun S."/>
            <person name="Duman M."/>
        </authorList>
    </citation>
    <scope>NUCLEOTIDE SEQUENCE [LARGE SCALE GENOMIC DNA]</scope>
    <source>
        <strain evidence="5 6">Fl-318</strain>
    </source>
</reference>
<feature type="chain" id="PRO_5046040280" evidence="2">
    <location>
        <begin position="20"/>
        <end position="281"/>
    </location>
</feature>
<evidence type="ECO:0000259" key="3">
    <source>
        <dbReference type="Pfam" id="PF07675"/>
    </source>
</evidence>
<feature type="domain" description="Cleaved adhesin" evidence="3">
    <location>
        <begin position="33"/>
        <end position="143"/>
    </location>
</feature>
<dbReference type="InterPro" id="IPR026444">
    <property type="entry name" value="Secre_tail"/>
</dbReference>
<dbReference type="Pfam" id="PF18962">
    <property type="entry name" value="Por_Secre_tail"/>
    <property type="match status" value="1"/>
</dbReference>
<evidence type="ECO:0000259" key="4">
    <source>
        <dbReference type="Pfam" id="PF18962"/>
    </source>
</evidence>
<accession>A0ABU4RGC8</accession>
<evidence type="ECO:0000313" key="6">
    <source>
        <dbReference type="Proteomes" id="UP001273350"/>
    </source>
</evidence>
<sequence length="281" mass="31030">MKKKLLVLVFMLISGIASAQFAIWEDDFDDAEASDWTFLDADGDAINWITRTNIQIDGNGVVTDGTFKVLGTYNIDMASGAPLGVEQKNWAIMPAVDLSYYAGNMQLILNAQKAIYDGPDNLYVYVSTTDTDLKSFTQIGVLELTRVSTLDAEFKDYTLDISQFAGKTQVYFAFLNAPNFVVGYEIDKVSITATSLGLKDLQGKKEIALKQNPVENDLQLELNSTLNEEEIALKIYNTAGVLVKESKYNKTGITVGNLSGGVYFLVIEYGDAVEKIKFIKK</sequence>
<dbReference type="Proteomes" id="UP001273350">
    <property type="component" value="Unassembled WGS sequence"/>
</dbReference>
<comment type="caution">
    <text evidence="5">The sequence shown here is derived from an EMBL/GenBank/DDBJ whole genome shotgun (WGS) entry which is preliminary data.</text>
</comment>
<name>A0ABU4RGC8_9FLAO</name>
<keyword evidence="1 2" id="KW-0732">Signal</keyword>
<dbReference type="Pfam" id="PF07675">
    <property type="entry name" value="Cleaved_Adhesin"/>
    <property type="match status" value="1"/>
</dbReference>
<dbReference type="RefSeq" id="WP_230002186.1">
    <property type="nucleotide sequence ID" value="NZ_CP087134.1"/>
</dbReference>
<feature type="signal peptide" evidence="2">
    <location>
        <begin position="1"/>
        <end position="19"/>
    </location>
</feature>
<dbReference type="NCBIfam" id="TIGR04183">
    <property type="entry name" value="Por_Secre_tail"/>
    <property type="match status" value="1"/>
</dbReference>
<proteinExistence type="predicted"/>
<evidence type="ECO:0000313" key="5">
    <source>
        <dbReference type="EMBL" id="MDX6191657.1"/>
    </source>
</evidence>
<evidence type="ECO:0000256" key="2">
    <source>
        <dbReference type="SAM" id="SignalP"/>
    </source>
</evidence>